<name>A0A0A2EWU4_PORCN</name>
<protein>
    <submittedName>
        <fullName evidence="1">Uncharacterized protein</fullName>
    </submittedName>
</protein>
<dbReference type="Proteomes" id="UP000030125">
    <property type="component" value="Unassembled WGS sequence"/>
</dbReference>
<gene>
    <name evidence="1" type="ORF">HQ35_03085</name>
</gene>
<dbReference type="AlphaFoldDB" id="A0A0A2EWU4"/>
<organism evidence="1 2">
    <name type="scientific">Porphyromonas cangingivalis</name>
    <dbReference type="NCBI Taxonomy" id="36874"/>
    <lineage>
        <taxon>Bacteria</taxon>
        <taxon>Pseudomonadati</taxon>
        <taxon>Bacteroidota</taxon>
        <taxon>Bacteroidia</taxon>
        <taxon>Bacteroidales</taxon>
        <taxon>Porphyromonadaceae</taxon>
        <taxon>Porphyromonas</taxon>
    </lineage>
</organism>
<reference evidence="1 2" key="1">
    <citation type="submission" date="2014-08" db="EMBL/GenBank/DDBJ databases">
        <title>Porphyromonas cangingivalis strain:COT-109_OH1386 Genome sequencing.</title>
        <authorList>
            <person name="Wallis C."/>
            <person name="Deusch O."/>
            <person name="O'Flynn C."/>
            <person name="Davis I."/>
            <person name="Jospin G."/>
            <person name="Darling A.E."/>
            <person name="Coil D.A."/>
            <person name="Alexiev A."/>
            <person name="Horsfall A."/>
            <person name="Kirkwood N."/>
            <person name="Harris S."/>
            <person name="Eisen J.A."/>
        </authorList>
    </citation>
    <scope>NUCLEOTIDE SEQUENCE [LARGE SCALE GENOMIC DNA]</scope>
    <source>
        <strain evidence="2">COT-109 OH1386</strain>
    </source>
</reference>
<keyword evidence="2" id="KW-1185">Reference proteome</keyword>
<accession>A0A0A2EWU4</accession>
<evidence type="ECO:0000313" key="1">
    <source>
        <dbReference type="EMBL" id="KGN81995.1"/>
    </source>
</evidence>
<sequence>MSDLDFLVRGEEGMPWDKKETLRASSPLDAFFSLIFLTVRRQNAFCRGAEYILSRDRDVPKVQTASAGHTALPRM</sequence>
<proteinExistence type="predicted"/>
<evidence type="ECO:0000313" key="2">
    <source>
        <dbReference type="Proteomes" id="UP000030125"/>
    </source>
</evidence>
<comment type="caution">
    <text evidence="1">The sequence shown here is derived from an EMBL/GenBank/DDBJ whole genome shotgun (WGS) entry which is preliminary data.</text>
</comment>
<dbReference type="EMBL" id="JQJD01000014">
    <property type="protein sequence ID" value="KGN81995.1"/>
    <property type="molecule type" value="Genomic_DNA"/>
</dbReference>